<dbReference type="Proteomes" id="UP001256827">
    <property type="component" value="Chromosome"/>
</dbReference>
<dbReference type="InterPro" id="IPR016181">
    <property type="entry name" value="Acyl_CoA_acyltransferase"/>
</dbReference>
<dbReference type="CDD" id="cd04301">
    <property type="entry name" value="NAT_SF"/>
    <property type="match status" value="1"/>
</dbReference>
<dbReference type="Gene3D" id="3.40.630.30">
    <property type="match status" value="1"/>
</dbReference>
<accession>A0ABY9SY36</accession>
<dbReference type="InterPro" id="IPR000182">
    <property type="entry name" value="GNAT_dom"/>
</dbReference>
<feature type="domain" description="N-acetyltransferase" evidence="1">
    <location>
        <begin position="166"/>
        <end position="331"/>
    </location>
</feature>
<protein>
    <submittedName>
        <fullName evidence="2">GNAT family N-acetyltransferase</fullName>
    </submittedName>
</protein>
<evidence type="ECO:0000313" key="2">
    <source>
        <dbReference type="EMBL" id="WNC12750.1"/>
    </source>
</evidence>
<gene>
    <name evidence="2" type="ORF">RGB73_18690</name>
</gene>
<keyword evidence="3" id="KW-1185">Reference proteome</keyword>
<dbReference type="EMBL" id="CP134050">
    <property type="protein sequence ID" value="WNC12750.1"/>
    <property type="molecule type" value="Genomic_DNA"/>
</dbReference>
<organism evidence="2 3">
    <name type="scientific">Brevibacillus brevis</name>
    <name type="common">Bacillus brevis</name>
    <dbReference type="NCBI Taxonomy" id="1393"/>
    <lineage>
        <taxon>Bacteria</taxon>
        <taxon>Bacillati</taxon>
        <taxon>Bacillota</taxon>
        <taxon>Bacilli</taxon>
        <taxon>Bacillales</taxon>
        <taxon>Paenibacillaceae</taxon>
        <taxon>Brevibacillus</taxon>
    </lineage>
</organism>
<sequence length="333" mass="37497">MDLVPFSAEMLSDAGKLLAIRHRNNRTVQAGLPNRFENEGDASLAIRSEWEKPNPSGVAAVKDGQLLGYLLGQRHQDSLRGRHIWISLAGHAIAEGASSELYRELYAFASQRWVDEGYFTHYSLLPSTDSGLIDAWFRLGFGYEQVHGLLSLEEDQAPPPLPVSGVEIRLATPSDRDSIQDLYEIIRSHQAKAPVFAVALPEDAQRIREGYAALLDDPSVHFWTAWKEGRIISFQAYYPSNHDTSSIITPDNCVELGVAATRSEYRGQGINRALTLHGLSHAKEKGYAYCMTDWRMTNLSSSRFWPRQGFLPVAYRLSRLIDHRISWANLPRF</sequence>
<name>A0ABY9SY36_BREBE</name>
<dbReference type="SUPFAM" id="SSF55729">
    <property type="entry name" value="Acyl-CoA N-acyltransferases (Nat)"/>
    <property type="match status" value="1"/>
</dbReference>
<evidence type="ECO:0000313" key="3">
    <source>
        <dbReference type="Proteomes" id="UP001256827"/>
    </source>
</evidence>
<dbReference type="Pfam" id="PF00583">
    <property type="entry name" value="Acetyltransf_1"/>
    <property type="match status" value="1"/>
</dbReference>
<reference evidence="2 3" key="1">
    <citation type="submission" date="2023-09" db="EMBL/GenBank/DDBJ databases">
        <title>Complete Genome and Methylome dissection of Bacillus brevis NEB573 original source of BbsI restriction endonuclease.</title>
        <authorList>
            <person name="Fomenkov A."/>
            <person name="Roberts R.D."/>
        </authorList>
    </citation>
    <scope>NUCLEOTIDE SEQUENCE [LARGE SCALE GENOMIC DNA]</scope>
    <source>
        <strain evidence="2 3">NEB573</strain>
    </source>
</reference>
<dbReference type="RefSeq" id="WP_310764270.1">
    <property type="nucleotide sequence ID" value="NZ_CP134050.1"/>
</dbReference>
<evidence type="ECO:0000259" key="1">
    <source>
        <dbReference type="PROSITE" id="PS51186"/>
    </source>
</evidence>
<proteinExistence type="predicted"/>
<dbReference type="PROSITE" id="PS51186">
    <property type="entry name" value="GNAT"/>
    <property type="match status" value="1"/>
</dbReference>